<sequence length="74" mass="8224">MEPSRKFLPAVVLLLLLVATDIALVHARECDKDSTKYVGPCINRENCANVCRGEGFSSGRCSTFRRRCVCSKQC</sequence>
<dbReference type="InterPro" id="IPR003614">
    <property type="entry name" value="Knottins"/>
</dbReference>
<name>A0AAQ3U2N7_PASNO</name>
<gene>
    <name evidence="5" type="ORF">U9M48_031175</name>
</gene>
<proteinExistence type="predicted"/>
<organism evidence="5 6">
    <name type="scientific">Paspalum notatum var. saurae</name>
    <dbReference type="NCBI Taxonomy" id="547442"/>
    <lineage>
        <taxon>Eukaryota</taxon>
        <taxon>Viridiplantae</taxon>
        <taxon>Streptophyta</taxon>
        <taxon>Embryophyta</taxon>
        <taxon>Tracheophyta</taxon>
        <taxon>Spermatophyta</taxon>
        <taxon>Magnoliopsida</taxon>
        <taxon>Liliopsida</taxon>
        <taxon>Poales</taxon>
        <taxon>Poaceae</taxon>
        <taxon>PACMAD clade</taxon>
        <taxon>Panicoideae</taxon>
        <taxon>Andropogonodae</taxon>
        <taxon>Paspaleae</taxon>
        <taxon>Paspalinae</taxon>
        <taxon>Paspalum</taxon>
    </lineage>
</organism>
<dbReference type="EMBL" id="CP144751">
    <property type="protein sequence ID" value="WVZ84113.1"/>
    <property type="molecule type" value="Genomic_DNA"/>
</dbReference>
<feature type="chain" id="PRO_5042900091" description="Knottins-like domain-containing protein" evidence="3">
    <location>
        <begin position="28"/>
        <end position="74"/>
    </location>
</feature>
<dbReference type="InterPro" id="IPR036574">
    <property type="entry name" value="Scorpion_toxin-like_sf"/>
</dbReference>
<keyword evidence="6" id="KW-1185">Reference proteome</keyword>
<feature type="signal peptide" evidence="3">
    <location>
        <begin position="1"/>
        <end position="27"/>
    </location>
</feature>
<dbReference type="SUPFAM" id="SSF57095">
    <property type="entry name" value="Scorpion toxin-like"/>
    <property type="match status" value="1"/>
</dbReference>
<feature type="domain" description="Knottins-like" evidence="4">
    <location>
        <begin position="29"/>
        <end position="74"/>
    </location>
</feature>
<reference evidence="5 6" key="1">
    <citation type="submission" date="2024-02" db="EMBL/GenBank/DDBJ databases">
        <title>High-quality chromosome-scale genome assembly of Pensacola bahiagrass (Paspalum notatum Flugge var. saurae).</title>
        <authorList>
            <person name="Vega J.M."/>
            <person name="Podio M."/>
            <person name="Orjuela J."/>
            <person name="Siena L.A."/>
            <person name="Pessino S.C."/>
            <person name="Combes M.C."/>
            <person name="Mariac C."/>
            <person name="Albertini E."/>
            <person name="Pupilli F."/>
            <person name="Ortiz J.P.A."/>
            <person name="Leblanc O."/>
        </authorList>
    </citation>
    <scope>NUCLEOTIDE SEQUENCE [LARGE SCALE GENOMIC DNA]</scope>
    <source>
        <strain evidence="5">R1</strain>
        <tissue evidence="5">Leaf</tissue>
    </source>
</reference>
<dbReference type="AlphaFoldDB" id="A0AAQ3U2N7"/>
<evidence type="ECO:0000313" key="5">
    <source>
        <dbReference type="EMBL" id="WVZ84113.1"/>
    </source>
</evidence>
<dbReference type="SMART" id="SM00505">
    <property type="entry name" value="Knot1"/>
    <property type="match status" value="1"/>
</dbReference>
<protein>
    <recommendedName>
        <fullName evidence="4">Knottins-like domain-containing protein</fullName>
    </recommendedName>
</protein>
<dbReference type="CDD" id="cd00107">
    <property type="entry name" value="Knot1"/>
    <property type="match status" value="1"/>
</dbReference>
<evidence type="ECO:0000256" key="2">
    <source>
        <dbReference type="ARBA" id="ARBA00023157"/>
    </source>
</evidence>
<dbReference type="PANTHER" id="PTHR33147">
    <property type="entry name" value="DEFENSIN-LIKE PROTEIN 1"/>
    <property type="match status" value="1"/>
</dbReference>
<evidence type="ECO:0000259" key="4">
    <source>
        <dbReference type="SMART" id="SM00505"/>
    </source>
</evidence>
<dbReference type="GO" id="GO:0006952">
    <property type="term" value="P:defense response"/>
    <property type="evidence" value="ECO:0007669"/>
    <property type="project" value="InterPro"/>
</dbReference>
<dbReference type="Proteomes" id="UP001341281">
    <property type="component" value="Chromosome 07"/>
</dbReference>
<dbReference type="InterPro" id="IPR008176">
    <property type="entry name" value="Defensin_plant"/>
</dbReference>
<keyword evidence="2" id="KW-1015">Disulfide bond</keyword>
<dbReference type="Pfam" id="PF00304">
    <property type="entry name" value="Gamma-thionin"/>
    <property type="match status" value="1"/>
</dbReference>
<evidence type="ECO:0000256" key="1">
    <source>
        <dbReference type="ARBA" id="ARBA00022729"/>
    </source>
</evidence>
<evidence type="ECO:0000313" key="6">
    <source>
        <dbReference type="Proteomes" id="UP001341281"/>
    </source>
</evidence>
<accession>A0AAQ3U2N7</accession>
<keyword evidence="1 3" id="KW-0732">Signal</keyword>
<dbReference type="Gene3D" id="3.30.30.10">
    <property type="entry name" value="Knottin, scorpion toxin-like"/>
    <property type="match status" value="1"/>
</dbReference>
<dbReference type="PROSITE" id="PS00940">
    <property type="entry name" value="GAMMA_THIONIN"/>
    <property type="match status" value="1"/>
</dbReference>
<dbReference type="PANTHER" id="PTHR33147:SF26">
    <property type="entry name" value="DEFENSIN-LIKE PROTEIN 7-RELATED"/>
    <property type="match status" value="1"/>
</dbReference>
<evidence type="ECO:0000256" key="3">
    <source>
        <dbReference type="SAM" id="SignalP"/>
    </source>
</evidence>